<accession>A0ABT5FS52</accession>
<feature type="transmembrane region" description="Helical" evidence="1">
    <location>
        <begin position="90"/>
        <end position="115"/>
    </location>
</feature>
<reference evidence="2 3" key="1">
    <citation type="journal article" date="2015" name="Int. J. Syst. Evol. Microbiol.">
        <title>Streptomyces gilvifuscus sp. nov., an actinomycete that produces antibacterial compounds isolated from soil.</title>
        <authorList>
            <person name="Nguyen T.M."/>
            <person name="Kim J."/>
        </authorList>
    </citation>
    <scope>NUCLEOTIDE SEQUENCE [LARGE SCALE GENOMIC DNA]</scope>
    <source>
        <strain evidence="2 3">T113</strain>
    </source>
</reference>
<protein>
    <recommendedName>
        <fullName evidence="4">Integral membrane protein</fullName>
    </recommendedName>
</protein>
<keyword evidence="3" id="KW-1185">Reference proteome</keyword>
<keyword evidence="1" id="KW-1133">Transmembrane helix</keyword>
<proteinExistence type="predicted"/>
<keyword evidence="1" id="KW-0812">Transmembrane</keyword>
<gene>
    <name evidence="2" type="ORF">PO587_12955</name>
</gene>
<dbReference type="RefSeq" id="WP_272175274.1">
    <property type="nucleotide sequence ID" value="NZ_JAQOSK010000004.1"/>
</dbReference>
<evidence type="ECO:0000256" key="1">
    <source>
        <dbReference type="SAM" id="Phobius"/>
    </source>
</evidence>
<comment type="caution">
    <text evidence="2">The sequence shown here is derived from an EMBL/GenBank/DDBJ whole genome shotgun (WGS) entry which is preliminary data.</text>
</comment>
<evidence type="ECO:0000313" key="3">
    <source>
        <dbReference type="Proteomes" id="UP001221328"/>
    </source>
</evidence>
<evidence type="ECO:0000313" key="2">
    <source>
        <dbReference type="EMBL" id="MDC2955372.1"/>
    </source>
</evidence>
<evidence type="ECO:0008006" key="4">
    <source>
        <dbReference type="Google" id="ProtNLM"/>
    </source>
</evidence>
<name>A0ABT5FS52_9ACTN</name>
<dbReference type="Proteomes" id="UP001221328">
    <property type="component" value="Unassembled WGS sequence"/>
</dbReference>
<organism evidence="2 3">
    <name type="scientific">Streptomyces gilvifuscus</name>
    <dbReference type="NCBI Taxonomy" id="1550617"/>
    <lineage>
        <taxon>Bacteria</taxon>
        <taxon>Bacillati</taxon>
        <taxon>Actinomycetota</taxon>
        <taxon>Actinomycetes</taxon>
        <taxon>Kitasatosporales</taxon>
        <taxon>Streptomycetaceae</taxon>
        <taxon>Streptomyces</taxon>
    </lineage>
</organism>
<sequence length="178" mass="18503">MHHELWASALLLAGIAVGWVSALATGQEPPVRTGALGILVAFALGCLVLSTVLRASRLKWVGQAREFEAAARVPDADDLPRRAAFAPRMIGLLLLPALCVFVIRDTGIVVVALAMGLDWLGKAVVGAGWEQGNGRRLWLVTAADGTAQSMATDSNRQRCTARVTNSLGGSGSSGSSAS</sequence>
<keyword evidence="1" id="KW-0472">Membrane</keyword>
<feature type="transmembrane region" description="Helical" evidence="1">
    <location>
        <begin position="34"/>
        <end position="53"/>
    </location>
</feature>
<dbReference type="EMBL" id="JAQOSK010000004">
    <property type="protein sequence ID" value="MDC2955372.1"/>
    <property type="molecule type" value="Genomic_DNA"/>
</dbReference>